<dbReference type="InterPro" id="IPR006764">
    <property type="entry name" value="SAM_dep_MeTrfase_SAV2177_type"/>
</dbReference>
<dbReference type="SUPFAM" id="SSF53335">
    <property type="entry name" value="S-adenosyl-L-methionine-dependent methyltransferases"/>
    <property type="match status" value="1"/>
</dbReference>
<evidence type="ECO:0000313" key="2">
    <source>
        <dbReference type="Proteomes" id="UP000334990"/>
    </source>
</evidence>
<reference evidence="1 2" key="1">
    <citation type="submission" date="2019-10" db="EMBL/GenBank/DDBJ databases">
        <title>Whole genome shotgun sequence of Acrocarpospora corrugata NBRC 13972.</title>
        <authorList>
            <person name="Ichikawa N."/>
            <person name="Kimura A."/>
            <person name="Kitahashi Y."/>
            <person name="Komaki H."/>
            <person name="Oguchi A."/>
        </authorList>
    </citation>
    <scope>NUCLEOTIDE SEQUENCE [LARGE SCALE GENOMIC DNA]</scope>
    <source>
        <strain evidence="1 2">NBRC 13972</strain>
    </source>
</reference>
<dbReference type="Gene3D" id="3.40.50.150">
    <property type="entry name" value="Vaccinia Virus protein VP39"/>
    <property type="match status" value="1"/>
</dbReference>
<dbReference type="AlphaFoldDB" id="A0A5M3VX47"/>
<dbReference type="PIRSF" id="PIRSF017393">
    <property type="entry name" value="MTase_SAV2177"/>
    <property type="match status" value="1"/>
</dbReference>
<comment type="caution">
    <text evidence="1">The sequence shown here is derived from an EMBL/GenBank/DDBJ whole genome shotgun (WGS) entry which is preliminary data.</text>
</comment>
<sequence>MAWDWEKVVDDLQRVPDGINSQVPSSARVYDYLLGGKDNYAVDRAIGERLLTVAPDTRSVVRANRAFLARAVRLLAERGVTQFIDLGTGIPTSPSVHEVARETHPDARIVYVDNDPLVKAHNDALLATDDGVIILEADIRRPEDIVGHPDVTKLIDFERPVGVLLVAVLHFVSDVEGAYRILSGLRGRMAPGSYLVLSHSSSESEPEVLAQLQASTAGSPAQTTFRSHEEILAFFEGFELEEPGLVPVQRWRPAMDSISTRLIVEGAVAKRP</sequence>
<organism evidence="1 2">
    <name type="scientific">Acrocarpospora corrugata</name>
    <dbReference type="NCBI Taxonomy" id="35763"/>
    <lineage>
        <taxon>Bacteria</taxon>
        <taxon>Bacillati</taxon>
        <taxon>Actinomycetota</taxon>
        <taxon>Actinomycetes</taxon>
        <taxon>Streptosporangiales</taxon>
        <taxon>Streptosporangiaceae</taxon>
        <taxon>Acrocarpospora</taxon>
    </lineage>
</organism>
<proteinExistence type="predicted"/>
<dbReference type="InterPro" id="IPR029063">
    <property type="entry name" value="SAM-dependent_MTases_sf"/>
</dbReference>
<evidence type="ECO:0000313" key="1">
    <source>
        <dbReference type="EMBL" id="GES00729.1"/>
    </source>
</evidence>
<keyword evidence="2" id="KW-1185">Reference proteome</keyword>
<name>A0A5M3VX47_9ACTN</name>
<dbReference type="Pfam" id="PF04672">
    <property type="entry name" value="Methyltransf_19"/>
    <property type="match status" value="1"/>
</dbReference>
<protein>
    <recommendedName>
        <fullName evidence="3">SAM-dependent methyltransferase</fullName>
    </recommendedName>
</protein>
<evidence type="ECO:0008006" key="3">
    <source>
        <dbReference type="Google" id="ProtNLM"/>
    </source>
</evidence>
<accession>A0A5M3VX47</accession>
<dbReference type="EMBL" id="BLAD01000046">
    <property type="protein sequence ID" value="GES00729.1"/>
    <property type="molecule type" value="Genomic_DNA"/>
</dbReference>
<gene>
    <name evidence="1" type="ORF">Acor_27930</name>
</gene>
<dbReference type="Proteomes" id="UP000334990">
    <property type="component" value="Unassembled WGS sequence"/>
</dbReference>